<comment type="caution">
    <text evidence="1">The sequence shown here is derived from an EMBL/GenBank/DDBJ whole genome shotgun (WGS) entry which is preliminary data.</text>
</comment>
<proteinExistence type="predicted"/>
<evidence type="ECO:0008006" key="3">
    <source>
        <dbReference type="Google" id="ProtNLM"/>
    </source>
</evidence>
<protein>
    <recommendedName>
        <fullName evidence="3">Ribosomal protein S13</fullName>
    </recommendedName>
</protein>
<evidence type="ECO:0000313" key="1">
    <source>
        <dbReference type="EMBL" id="CAL1289694.1"/>
    </source>
</evidence>
<sequence length="64" mass="7518">MKIRNRLTTVHDLRCIRAQLRILRGTSAPLGYSTVYMKIRNRLTTVHDLRCIRAQLRILRGTRA</sequence>
<reference evidence="1 2" key="1">
    <citation type="submission" date="2024-04" db="EMBL/GenBank/DDBJ databases">
        <authorList>
            <person name="Rising A."/>
            <person name="Reimegard J."/>
            <person name="Sonavane S."/>
            <person name="Akerstrom W."/>
            <person name="Nylinder S."/>
            <person name="Hedman E."/>
            <person name="Kallberg Y."/>
        </authorList>
    </citation>
    <scope>NUCLEOTIDE SEQUENCE [LARGE SCALE GENOMIC DNA]</scope>
</reference>
<evidence type="ECO:0000313" key="2">
    <source>
        <dbReference type="Proteomes" id="UP001497382"/>
    </source>
</evidence>
<name>A0AAV2B2C7_9ARAC</name>
<dbReference type="AlphaFoldDB" id="A0AAV2B2C7"/>
<feature type="non-terminal residue" evidence="1">
    <location>
        <position position="64"/>
    </location>
</feature>
<organism evidence="1 2">
    <name type="scientific">Larinioides sclopetarius</name>
    <dbReference type="NCBI Taxonomy" id="280406"/>
    <lineage>
        <taxon>Eukaryota</taxon>
        <taxon>Metazoa</taxon>
        <taxon>Ecdysozoa</taxon>
        <taxon>Arthropoda</taxon>
        <taxon>Chelicerata</taxon>
        <taxon>Arachnida</taxon>
        <taxon>Araneae</taxon>
        <taxon>Araneomorphae</taxon>
        <taxon>Entelegynae</taxon>
        <taxon>Araneoidea</taxon>
        <taxon>Araneidae</taxon>
        <taxon>Larinioides</taxon>
    </lineage>
</organism>
<dbReference type="Proteomes" id="UP001497382">
    <property type="component" value="Unassembled WGS sequence"/>
</dbReference>
<dbReference type="EMBL" id="CAXIEN010000253">
    <property type="protein sequence ID" value="CAL1289694.1"/>
    <property type="molecule type" value="Genomic_DNA"/>
</dbReference>
<accession>A0AAV2B2C7</accession>
<gene>
    <name evidence="1" type="ORF">LARSCL_LOCUS16081</name>
</gene>
<keyword evidence="2" id="KW-1185">Reference proteome</keyword>